<evidence type="ECO:0000256" key="9">
    <source>
        <dbReference type="ARBA" id="ARBA00023136"/>
    </source>
</evidence>
<feature type="compositionally biased region" description="Basic and acidic residues" evidence="11">
    <location>
        <begin position="253"/>
        <end position="266"/>
    </location>
</feature>
<proteinExistence type="inferred from homology"/>
<dbReference type="EC" id="2.7.7.85" evidence="10"/>
<evidence type="ECO:0000256" key="6">
    <source>
        <dbReference type="ARBA" id="ARBA00022741"/>
    </source>
</evidence>
<keyword evidence="4 10" id="KW-0812">Transmembrane</keyword>
<dbReference type="PROSITE" id="PS51794">
    <property type="entry name" value="DAC"/>
    <property type="match status" value="1"/>
</dbReference>
<protein>
    <recommendedName>
        <fullName evidence="10">Diadenylate cyclase</fullName>
        <shortName evidence="10">DAC</shortName>
        <ecNumber evidence="10">2.7.7.85</ecNumber>
    </recommendedName>
    <alternativeName>
        <fullName evidence="10">Cyclic-di-AMP synthase</fullName>
        <shortName evidence="10">c-di-AMP synthase</shortName>
    </alternativeName>
</protein>
<keyword evidence="8 10" id="KW-1133">Transmembrane helix</keyword>
<feature type="region of interest" description="Disordered" evidence="11">
    <location>
        <begin position="253"/>
        <end position="282"/>
    </location>
</feature>
<dbReference type="Pfam" id="PF02457">
    <property type="entry name" value="DAC"/>
    <property type="match status" value="1"/>
</dbReference>
<keyword evidence="6 10" id="KW-0547">Nucleotide-binding</keyword>
<keyword evidence="9 10" id="KW-0472">Membrane</keyword>
<dbReference type="HAMAP" id="MF_01499">
    <property type="entry name" value="DacA"/>
    <property type="match status" value="1"/>
</dbReference>
<evidence type="ECO:0000256" key="10">
    <source>
        <dbReference type="HAMAP-Rule" id="MF_01499"/>
    </source>
</evidence>
<comment type="caution">
    <text evidence="10">Lacks conserved residue(s) required for the propagation of feature annotation.</text>
</comment>
<keyword evidence="3 10" id="KW-0808">Transferase</keyword>
<comment type="subunit">
    <text evidence="10">Probably a homodimer.</text>
</comment>
<dbReference type="NCBIfam" id="TIGR00159">
    <property type="entry name" value="diadenylate cyclase CdaA"/>
    <property type="match status" value="1"/>
</dbReference>
<dbReference type="InterPro" id="IPR003390">
    <property type="entry name" value="DNA_integrity_scan_DisA_N"/>
</dbReference>
<comment type="function">
    <text evidence="10">Catalyzes the condensation of 2 ATP molecules into cyclic di-AMP (c-di-AMP), a second messenger used to regulate differing processes in different bacteria.</text>
</comment>
<feature type="transmembrane region" description="Helical" evidence="10">
    <location>
        <begin position="12"/>
        <end position="29"/>
    </location>
</feature>
<feature type="transmembrane region" description="Helical" evidence="10">
    <location>
        <begin position="63"/>
        <end position="82"/>
    </location>
</feature>
<comment type="catalytic activity">
    <reaction evidence="1 10">
        <text>2 ATP = 3',3'-c-di-AMP + 2 diphosphate</text>
        <dbReference type="Rhea" id="RHEA:35655"/>
        <dbReference type="ChEBI" id="CHEBI:30616"/>
        <dbReference type="ChEBI" id="CHEBI:33019"/>
        <dbReference type="ChEBI" id="CHEBI:71500"/>
        <dbReference type="EC" id="2.7.7.85"/>
    </reaction>
</comment>
<accession>A0ABW4Z8U1</accession>
<dbReference type="Proteomes" id="UP001597389">
    <property type="component" value="Unassembled WGS sequence"/>
</dbReference>
<dbReference type="EMBL" id="JBHUJB010000021">
    <property type="protein sequence ID" value="MFD2158241.1"/>
    <property type="molecule type" value="Genomic_DNA"/>
</dbReference>
<dbReference type="InterPro" id="IPR045585">
    <property type="entry name" value="CdaA_N"/>
</dbReference>
<name>A0ABW4Z8U1_9BACT</name>
<comment type="similarity">
    <text evidence="10">Belongs to the adenylate cyclase family. DacA/CdaA subfamily.</text>
</comment>
<evidence type="ECO:0000256" key="4">
    <source>
        <dbReference type="ARBA" id="ARBA00022692"/>
    </source>
</evidence>
<evidence type="ECO:0000256" key="1">
    <source>
        <dbReference type="ARBA" id="ARBA00000877"/>
    </source>
</evidence>
<keyword evidence="14" id="KW-1185">Reference proteome</keyword>
<dbReference type="InterPro" id="IPR050338">
    <property type="entry name" value="DisA"/>
</dbReference>
<dbReference type="InterPro" id="IPR014046">
    <property type="entry name" value="C-di-AMP_synthase"/>
</dbReference>
<evidence type="ECO:0000313" key="13">
    <source>
        <dbReference type="EMBL" id="MFD2158241.1"/>
    </source>
</evidence>
<gene>
    <name evidence="13" type="primary">cdaA</name>
    <name evidence="10" type="synonym">dacA</name>
    <name evidence="13" type="ORF">ACFSW8_04965</name>
</gene>
<dbReference type="PANTHER" id="PTHR34185">
    <property type="entry name" value="DIADENYLATE CYCLASE"/>
    <property type="match status" value="1"/>
</dbReference>
<evidence type="ECO:0000256" key="11">
    <source>
        <dbReference type="SAM" id="MobiDB-lite"/>
    </source>
</evidence>
<evidence type="ECO:0000256" key="7">
    <source>
        <dbReference type="ARBA" id="ARBA00022840"/>
    </source>
</evidence>
<dbReference type="Gene3D" id="3.40.1700.10">
    <property type="entry name" value="DNA integrity scanning protein, DisA, N-terminal domain"/>
    <property type="match status" value="1"/>
</dbReference>
<evidence type="ECO:0000256" key="2">
    <source>
        <dbReference type="ARBA" id="ARBA00022475"/>
    </source>
</evidence>
<feature type="domain" description="DAC" evidence="12">
    <location>
        <begin position="83"/>
        <end position="239"/>
    </location>
</feature>
<evidence type="ECO:0000256" key="8">
    <source>
        <dbReference type="ARBA" id="ARBA00022989"/>
    </source>
</evidence>
<reference evidence="14" key="1">
    <citation type="journal article" date="2019" name="Int. J. Syst. Evol. Microbiol.">
        <title>The Global Catalogue of Microorganisms (GCM) 10K type strain sequencing project: providing services to taxonomists for standard genome sequencing and annotation.</title>
        <authorList>
            <consortium name="The Broad Institute Genomics Platform"/>
            <consortium name="The Broad Institute Genome Sequencing Center for Infectious Disease"/>
            <person name="Wu L."/>
            <person name="Ma J."/>
        </authorList>
    </citation>
    <scope>NUCLEOTIDE SEQUENCE [LARGE SCALE GENOMIC DNA]</scope>
    <source>
        <strain evidence="14">CCUG 57942</strain>
    </source>
</reference>
<keyword evidence="2 10" id="KW-1003">Cell membrane</keyword>
<dbReference type="InterPro" id="IPR034701">
    <property type="entry name" value="CdaA"/>
</dbReference>
<evidence type="ECO:0000259" key="12">
    <source>
        <dbReference type="PROSITE" id="PS51794"/>
    </source>
</evidence>
<evidence type="ECO:0000256" key="5">
    <source>
        <dbReference type="ARBA" id="ARBA00022695"/>
    </source>
</evidence>
<dbReference type="RefSeq" id="WP_377177592.1">
    <property type="nucleotide sequence ID" value="NZ_JBHUJB010000021.1"/>
</dbReference>
<dbReference type="PANTHER" id="PTHR34185:SF1">
    <property type="entry name" value="DIADENYLATE CYCLASE"/>
    <property type="match status" value="1"/>
</dbReference>
<sequence>MILKMQFLLEHWRDGVEILILWIGIYQLYRAFRATRGASILVGIVMILAIATSLAFIFQLKVIAWILTRSVIYGAFALVIIFQPELRSALAKLGSSKLFSFSKNQRLEFTSILADAAIQLSKHRIGALFALEREINLREHQDTGVNLDAEFSPELAQSIFYPKAALHDGGMILSQGRVAAAGCVFPVSQREMSDRTLGLRHRAAIGLTEETDAVAIVVSEETGHISIAINGELRRNLSESEFKEMLEDIFLPEEKKEEENAKKTLDSEDNSLDPSDRDMVSD</sequence>
<keyword evidence="5 10" id="KW-0548">Nucleotidyltransferase</keyword>
<dbReference type="GO" id="GO:0106408">
    <property type="term" value="F:diadenylate cyclase activity"/>
    <property type="evidence" value="ECO:0007669"/>
    <property type="project" value="UniProtKB-EC"/>
</dbReference>
<keyword evidence="7 10" id="KW-0067">ATP-binding</keyword>
<feature type="transmembrane region" description="Helical" evidence="10">
    <location>
        <begin position="38"/>
        <end position="57"/>
    </location>
</feature>
<dbReference type="PIRSF" id="PIRSF004793">
    <property type="entry name" value="UCP004793"/>
    <property type="match status" value="1"/>
</dbReference>
<comment type="caution">
    <text evidence="13">The sequence shown here is derived from an EMBL/GenBank/DDBJ whole genome shotgun (WGS) entry which is preliminary data.</text>
</comment>
<evidence type="ECO:0000256" key="3">
    <source>
        <dbReference type="ARBA" id="ARBA00022679"/>
    </source>
</evidence>
<evidence type="ECO:0000313" key="14">
    <source>
        <dbReference type="Proteomes" id="UP001597389"/>
    </source>
</evidence>
<organism evidence="13 14">
    <name type="scientific">Rubritalea tangerina</name>
    <dbReference type="NCBI Taxonomy" id="430798"/>
    <lineage>
        <taxon>Bacteria</taxon>
        <taxon>Pseudomonadati</taxon>
        <taxon>Verrucomicrobiota</taxon>
        <taxon>Verrucomicrobiia</taxon>
        <taxon>Verrucomicrobiales</taxon>
        <taxon>Rubritaleaceae</taxon>
        <taxon>Rubritalea</taxon>
    </lineage>
</organism>
<dbReference type="InterPro" id="IPR036888">
    <property type="entry name" value="DNA_integrity_DisA_N_sf"/>
</dbReference>
<dbReference type="Pfam" id="PF19293">
    <property type="entry name" value="CdaA_N"/>
    <property type="match status" value="1"/>
</dbReference>
<dbReference type="SUPFAM" id="SSF143597">
    <property type="entry name" value="YojJ-like"/>
    <property type="match status" value="1"/>
</dbReference>